<dbReference type="AlphaFoldDB" id="A0A318U8M7"/>
<sequence length="168" mass="19072">MYYYYQPHYYQTPYNSNTYQPVVGAPLSNHHSMHQPVQHAQPNLMRYVAQRNVAPAQRNSNPQPSNGSPSAYPAVDPELLYESANESNKLMKEASLVLDKLASSKEFGARLMDVAQHSNTEEVERLIHSVGITSDVDIKYNPDGLELEFKSKVQSLDCCKLSISLRWR</sequence>
<comment type="caution">
    <text evidence="2">The sequence shown here is derived from an EMBL/GenBank/DDBJ whole genome shotgun (WGS) entry which is preliminary data.</text>
</comment>
<feature type="region of interest" description="Disordered" evidence="1">
    <location>
        <begin position="54"/>
        <end position="78"/>
    </location>
</feature>
<feature type="compositionally biased region" description="Low complexity" evidence="1">
    <location>
        <begin position="59"/>
        <end position="70"/>
    </location>
</feature>
<dbReference type="InterPro" id="IPR058870">
    <property type="entry name" value="YuzC"/>
</dbReference>
<dbReference type="OrthoDB" id="2615349at2"/>
<gene>
    <name evidence="2" type="ORF">BJ095_102114</name>
</gene>
<reference evidence="2 3" key="1">
    <citation type="submission" date="2018-06" db="EMBL/GenBank/DDBJ databases">
        <title>Genomic Encyclopedia of Archaeal and Bacterial Type Strains, Phase II (KMG-II): from individual species to whole genera.</title>
        <authorList>
            <person name="Goeker M."/>
        </authorList>
    </citation>
    <scope>NUCLEOTIDE SEQUENCE [LARGE SCALE GENOMIC DNA]</scope>
    <source>
        <strain evidence="2 3">KACC 16626</strain>
    </source>
</reference>
<proteinExistence type="predicted"/>
<dbReference type="RefSeq" id="WP_107931906.1">
    <property type="nucleotide sequence ID" value="NZ_PYWJ01000001.1"/>
</dbReference>
<evidence type="ECO:0000313" key="2">
    <source>
        <dbReference type="EMBL" id="PYF08349.1"/>
    </source>
</evidence>
<organism evidence="2 3">
    <name type="scientific">Ureibacillus chungkukjangi</name>
    <dbReference type="NCBI Taxonomy" id="1202712"/>
    <lineage>
        <taxon>Bacteria</taxon>
        <taxon>Bacillati</taxon>
        <taxon>Bacillota</taxon>
        <taxon>Bacilli</taxon>
        <taxon>Bacillales</taxon>
        <taxon>Caryophanaceae</taxon>
        <taxon>Ureibacillus</taxon>
    </lineage>
</organism>
<evidence type="ECO:0000313" key="3">
    <source>
        <dbReference type="Proteomes" id="UP000247416"/>
    </source>
</evidence>
<dbReference type="Proteomes" id="UP000247416">
    <property type="component" value="Unassembled WGS sequence"/>
</dbReference>
<keyword evidence="3" id="KW-1185">Reference proteome</keyword>
<accession>A0A318U8M7</accession>
<dbReference type="Pfam" id="PF26344">
    <property type="entry name" value="YuzC"/>
    <property type="match status" value="1"/>
</dbReference>
<evidence type="ECO:0000256" key="1">
    <source>
        <dbReference type="SAM" id="MobiDB-lite"/>
    </source>
</evidence>
<protein>
    <submittedName>
        <fullName evidence="2">Uncharacterized protein</fullName>
    </submittedName>
</protein>
<dbReference type="EMBL" id="QJTJ01000002">
    <property type="protein sequence ID" value="PYF08349.1"/>
    <property type="molecule type" value="Genomic_DNA"/>
</dbReference>
<name>A0A318U8M7_9BACL</name>